<protein>
    <recommendedName>
        <fullName evidence="1">Nudix hydrolase domain-containing protein</fullName>
    </recommendedName>
</protein>
<name>A0A9W8G3Z4_9FUNG</name>
<gene>
    <name evidence="2" type="ORF">GGI25_005739</name>
</gene>
<dbReference type="OrthoDB" id="276276at2759"/>
<evidence type="ECO:0000259" key="1">
    <source>
        <dbReference type="PROSITE" id="PS51462"/>
    </source>
</evidence>
<sequence>MNIQDSLALRAAQTAEDYIAVYAGDPKPHRIVIGAAIAGSDRSTPSVLIVQRSAHERSYPNEWEIPGGHVDPGEYILDTVAREVLEETSLVVTRVVNEFVGFDYWTTKYEEDESNNTDDRVVSICTHQLNFCVEVGDASDIKLNPDEHQNHAWCTKDTLEQFKMTPTMKQVILDALCALDY</sequence>
<dbReference type="InterPro" id="IPR015797">
    <property type="entry name" value="NUDIX_hydrolase-like_dom_sf"/>
</dbReference>
<dbReference type="Pfam" id="PF00293">
    <property type="entry name" value="NUDIX"/>
    <property type="match status" value="1"/>
</dbReference>
<organism evidence="2 3">
    <name type="scientific">Coemansia spiralis</name>
    <dbReference type="NCBI Taxonomy" id="417178"/>
    <lineage>
        <taxon>Eukaryota</taxon>
        <taxon>Fungi</taxon>
        <taxon>Fungi incertae sedis</taxon>
        <taxon>Zoopagomycota</taxon>
        <taxon>Kickxellomycotina</taxon>
        <taxon>Kickxellomycetes</taxon>
        <taxon>Kickxellales</taxon>
        <taxon>Kickxellaceae</taxon>
        <taxon>Coemansia</taxon>
    </lineage>
</organism>
<feature type="domain" description="Nudix hydrolase" evidence="1">
    <location>
        <begin position="28"/>
        <end position="178"/>
    </location>
</feature>
<dbReference type="SUPFAM" id="SSF55811">
    <property type="entry name" value="Nudix"/>
    <property type="match status" value="1"/>
</dbReference>
<comment type="caution">
    <text evidence="2">The sequence shown here is derived from an EMBL/GenBank/DDBJ whole genome shotgun (WGS) entry which is preliminary data.</text>
</comment>
<dbReference type="PANTHER" id="PTHR43736:SF1">
    <property type="entry name" value="DIHYDRONEOPTERIN TRIPHOSPHATE DIPHOSPHATASE"/>
    <property type="match status" value="1"/>
</dbReference>
<dbReference type="Gene3D" id="3.90.79.10">
    <property type="entry name" value="Nucleoside Triphosphate Pyrophosphohydrolase"/>
    <property type="match status" value="1"/>
</dbReference>
<dbReference type="AlphaFoldDB" id="A0A9W8G3Z4"/>
<proteinExistence type="predicted"/>
<accession>A0A9W8G3Z4</accession>
<evidence type="ECO:0000313" key="3">
    <source>
        <dbReference type="Proteomes" id="UP001151518"/>
    </source>
</evidence>
<dbReference type="PANTHER" id="PTHR43736">
    <property type="entry name" value="ADP-RIBOSE PYROPHOSPHATASE"/>
    <property type="match status" value="1"/>
</dbReference>
<reference evidence="2" key="1">
    <citation type="submission" date="2022-07" db="EMBL/GenBank/DDBJ databases">
        <title>Phylogenomic reconstructions and comparative analyses of Kickxellomycotina fungi.</title>
        <authorList>
            <person name="Reynolds N.K."/>
            <person name="Stajich J.E."/>
            <person name="Barry K."/>
            <person name="Grigoriev I.V."/>
            <person name="Crous P."/>
            <person name="Smith M.E."/>
        </authorList>
    </citation>
    <scope>NUCLEOTIDE SEQUENCE</scope>
    <source>
        <strain evidence="2">NRRL 3115</strain>
    </source>
</reference>
<evidence type="ECO:0000313" key="2">
    <source>
        <dbReference type="EMBL" id="KAJ2670717.1"/>
    </source>
</evidence>
<dbReference type="EMBL" id="JANBTW010000117">
    <property type="protein sequence ID" value="KAJ2670717.1"/>
    <property type="molecule type" value="Genomic_DNA"/>
</dbReference>
<dbReference type="Proteomes" id="UP001151518">
    <property type="component" value="Unassembled WGS sequence"/>
</dbReference>
<dbReference type="InterPro" id="IPR000086">
    <property type="entry name" value="NUDIX_hydrolase_dom"/>
</dbReference>
<dbReference type="PROSITE" id="PS51462">
    <property type="entry name" value="NUDIX"/>
    <property type="match status" value="1"/>
</dbReference>
<dbReference type="CDD" id="cd02883">
    <property type="entry name" value="NUDIX_Hydrolase"/>
    <property type="match status" value="1"/>
</dbReference>